<dbReference type="GO" id="GO:0005524">
    <property type="term" value="F:ATP binding"/>
    <property type="evidence" value="ECO:0007669"/>
    <property type="project" value="UniProtKB-KW"/>
</dbReference>
<dbReference type="RefSeq" id="WP_079206373.1">
    <property type="nucleotide sequence ID" value="NZ_CP011859.1"/>
</dbReference>
<dbReference type="PANTHER" id="PTHR30195">
    <property type="entry name" value="TYPE I SITE-SPECIFIC DEOXYRIBONUCLEASE PROTEIN SUBUNIT M AND R"/>
    <property type="match status" value="1"/>
</dbReference>
<evidence type="ECO:0000256" key="2">
    <source>
        <dbReference type="ARBA" id="ARBA00008598"/>
    </source>
</evidence>
<dbReference type="SUPFAM" id="SSF52540">
    <property type="entry name" value="P-loop containing nucleoside triphosphate hydrolases"/>
    <property type="match status" value="2"/>
</dbReference>
<dbReference type="EMBL" id="CP011859">
    <property type="protein sequence ID" value="AQY21181.1"/>
    <property type="molecule type" value="Genomic_DNA"/>
</dbReference>
<keyword evidence="10" id="KW-0238">DNA-binding</keyword>
<comment type="catalytic activity">
    <reaction evidence="1">
        <text>Endonucleolytic cleavage of DNA to give random double-stranded fragments with terminal 5'-phosphates, ATP is simultaneously hydrolyzed.</text>
        <dbReference type="EC" id="3.1.21.3"/>
    </reaction>
</comment>
<dbReference type="REBASE" id="192751">
    <property type="entry name" value="RanHXbORF216P"/>
</dbReference>
<dbReference type="GO" id="GO:0009035">
    <property type="term" value="F:type I site-specific deoxyribonuclease activity"/>
    <property type="evidence" value="ECO:0007669"/>
    <property type="project" value="UniProtKB-EC"/>
</dbReference>
<dbReference type="InterPro" id="IPR055180">
    <property type="entry name" value="HsdR_RecA-like_helicase_dom_2"/>
</dbReference>
<dbReference type="Gene3D" id="3.40.50.300">
    <property type="entry name" value="P-loop containing nucleotide triphosphate hydrolases"/>
    <property type="match status" value="2"/>
</dbReference>
<evidence type="ECO:0000256" key="1">
    <source>
        <dbReference type="ARBA" id="ARBA00000851"/>
    </source>
</evidence>
<dbReference type="GO" id="GO:0009307">
    <property type="term" value="P:DNA restriction-modification system"/>
    <property type="evidence" value="ECO:0007669"/>
    <property type="project" value="UniProtKB-KW"/>
</dbReference>
<keyword evidence="6" id="KW-0680">Restriction system</keyword>
<evidence type="ECO:0000313" key="11">
    <source>
        <dbReference type="EMBL" id="AQY21181.1"/>
    </source>
</evidence>
<sequence length="1032" mass="121423">MNFTEDSRVKIPAILHLARLGFENIPRNQHSLRNEKNNIFPNIFKESIQKINTNMSDDEVGRLLEDIAVSLEFDDLGRDFYQRLTSSSGIKLIDFENFRNNSFHITTELVYKSGEEEFRPDITIFINGMPLAFVEVKKPNNREGIIAERNRMNRRFGAKHFKTFANITQLMVFSNNMKYEDGTTDPIMGAFYATSAYGNIHFNYFREEEIFDLTSILKPENPEFEDFILKDNNIPQIKHSPEFKENKDHNTPTHRLLTSLFSKERLAFMLKYSIAYVREENKETAQQEWQKHIMRYPQVFATLAIEKKLNKGIDKGIIWHTQGSGKTALAYYNVKFLTDYFQKKGIIPKFYFVVDRLDLANQAQSEFAKRGLEVKRINSRRDFVENMKSTSVIMGSAGGAEISVVNIQKFSEESVASEKLDYDVNIQRIYFIDEAHRSFNPKGDYFLNLLKSDEKAIKIALTGTPLLKETAKLYDSKTLFGDYIHKYYYNKSIADGYTLRLIREEIDTEYKIKMQEVMEQISVKMGEIDKSTIFSHQKFVSPMLDYIVKDLTEFRERNMDNSLGAMVVCDSSEQAKQLHEQFLEKYSQEPIALEMVAEPIKNYGKVKYQPVKSALILHDVNDKITRENEIKDFKNGKIDILFVYNMLLTGFDAKRLKKLYLARVVKDHNLLQTLTRVNRPYKNYRYGFVVDFADISKQFEKANYNYLEELKSELGDEMEHYSNLFKTREEIEREIAEVKEILFHYNTQNKEIFNSQISEITDKEQLASLLKQLINAKELRNIIRLQGEEDLLKNADFALWFDLLKIVSARMEILKFSESVKEGQTIENLLNVALEDIYFQFVKISEEELKIADELQEKLRRTREEMQRNFDPKDPEFVSLREELERIFRNKNLQETTQEGMQEHIKILDKIYNEVKEINRQNALLKEKYKNDERYVRIHKELKSNQLKNEKESQIHEALLATKETLDEMILRSSHILSNTDYFTQELINQIIVNFMDEHKIIKEEDENAFLGIQNIGNLISAEYQNGWKSWR</sequence>
<keyword evidence="5" id="KW-0547">Nucleotide-binding</keyword>
<evidence type="ECO:0000256" key="4">
    <source>
        <dbReference type="ARBA" id="ARBA00022722"/>
    </source>
</evidence>
<evidence type="ECO:0000256" key="8">
    <source>
        <dbReference type="ARBA" id="ARBA00022801"/>
    </source>
</evidence>
<dbReference type="Proteomes" id="UP000189883">
    <property type="component" value="Chromosome"/>
</dbReference>
<dbReference type="InterPro" id="IPR014001">
    <property type="entry name" value="Helicase_ATP-bd"/>
</dbReference>
<accession>A0A1S7DQ79</accession>
<dbReference type="InterPro" id="IPR051268">
    <property type="entry name" value="Type-I_R_enzyme_R_subunit"/>
</dbReference>
<gene>
    <name evidence="11" type="primary">hsdR</name>
    <name evidence="11" type="ORF">AB406_0217</name>
</gene>
<dbReference type="Gene3D" id="3.90.1570.50">
    <property type="match status" value="1"/>
</dbReference>
<comment type="similarity">
    <text evidence="2">Belongs to the HsdR family.</text>
</comment>
<dbReference type="InterPro" id="IPR027417">
    <property type="entry name" value="P-loop_NTPase"/>
</dbReference>
<name>A0A1S7DQ79_RIEAN</name>
<dbReference type="CDD" id="cd22332">
    <property type="entry name" value="HsdR_N"/>
    <property type="match status" value="1"/>
</dbReference>
<evidence type="ECO:0000256" key="7">
    <source>
        <dbReference type="ARBA" id="ARBA00022759"/>
    </source>
</evidence>
<keyword evidence="9" id="KW-0067">ATP-binding</keyword>
<evidence type="ECO:0000256" key="10">
    <source>
        <dbReference type="ARBA" id="ARBA00023125"/>
    </source>
</evidence>
<evidence type="ECO:0000256" key="5">
    <source>
        <dbReference type="ARBA" id="ARBA00022741"/>
    </source>
</evidence>
<evidence type="ECO:0000256" key="9">
    <source>
        <dbReference type="ARBA" id="ARBA00022840"/>
    </source>
</evidence>
<dbReference type="Pfam" id="PF18766">
    <property type="entry name" value="SWI2_SNF2"/>
    <property type="match status" value="1"/>
</dbReference>
<keyword evidence="4" id="KW-0540">Nuclease</keyword>
<proteinExistence type="inferred from homology"/>
<dbReference type="AlphaFoldDB" id="A0A1S7DQ79"/>
<dbReference type="PANTHER" id="PTHR30195:SF15">
    <property type="entry name" value="TYPE I RESTRICTION ENZYME HINDI ENDONUCLEASE SUBUNIT"/>
    <property type="match status" value="1"/>
</dbReference>
<dbReference type="EC" id="3.1.21.3" evidence="3"/>
<dbReference type="InterPro" id="IPR040980">
    <property type="entry name" value="SWI2_SNF2"/>
</dbReference>
<dbReference type="GO" id="GO:0003677">
    <property type="term" value="F:DNA binding"/>
    <property type="evidence" value="ECO:0007669"/>
    <property type="project" value="UniProtKB-KW"/>
</dbReference>
<evidence type="ECO:0000256" key="6">
    <source>
        <dbReference type="ARBA" id="ARBA00022747"/>
    </source>
</evidence>
<keyword evidence="8" id="KW-0378">Hydrolase</keyword>
<reference evidence="11 12" key="1">
    <citation type="submission" date="2015-06" db="EMBL/GenBank/DDBJ databases">
        <title>R. anatipestifer strain HXb2 is the most virulent strain so far, and the genome sequence would help us uncover the pathogenesis.</title>
        <authorList>
            <person name="Hu Q."/>
            <person name="Qi J."/>
            <person name="Bo H."/>
            <person name="Liu G."/>
            <person name="Tao M."/>
            <person name="Ding Y."/>
            <person name="Xue Y."/>
        </authorList>
    </citation>
    <scope>NUCLEOTIDE SEQUENCE [LARGE SCALE GENOMIC DNA]</scope>
    <source>
        <strain evidence="11 12">HXb2</strain>
    </source>
</reference>
<organism evidence="11 12">
    <name type="scientific">Riemerella anatipestifer</name>
    <name type="common">Moraxella anatipestifer</name>
    <dbReference type="NCBI Taxonomy" id="34085"/>
    <lineage>
        <taxon>Bacteria</taxon>
        <taxon>Pseudomonadati</taxon>
        <taxon>Bacteroidota</taxon>
        <taxon>Flavobacteriia</taxon>
        <taxon>Flavobacteriales</taxon>
        <taxon>Weeksellaceae</taxon>
        <taxon>Riemerella</taxon>
    </lineage>
</organism>
<evidence type="ECO:0000313" key="12">
    <source>
        <dbReference type="Proteomes" id="UP000189883"/>
    </source>
</evidence>
<dbReference type="Pfam" id="PF22679">
    <property type="entry name" value="T1R_D3-like"/>
    <property type="match status" value="1"/>
</dbReference>
<protein>
    <recommendedName>
        <fullName evidence="3">type I site-specific deoxyribonuclease</fullName>
        <ecNumber evidence="3">3.1.21.3</ecNumber>
    </recommendedName>
</protein>
<dbReference type="PROSITE" id="PS51192">
    <property type="entry name" value="HELICASE_ATP_BIND_1"/>
    <property type="match status" value="1"/>
</dbReference>
<dbReference type="Pfam" id="PF04313">
    <property type="entry name" value="HSDR_N"/>
    <property type="match status" value="1"/>
</dbReference>
<keyword evidence="7" id="KW-0255">Endonuclease</keyword>
<dbReference type="SMART" id="SM00487">
    <property type="entry name" value="DEXDc"/>
    <property type="match status" value="1"/>
</dbReference>
<evidence type="ECO:0000256" key="3">
    <source>
        <dbReference type="ARBA" id="ARBA00012654"/>
    </source>
</evidence>
<dbReference type="InterPro" id="IPR007409">
    <property type="entry name" value="Restrct_endonuc_type1_HsdR_N"/>
</dbReference>